<dbReference type="InterPro" id="IPR012674">
    <property type="entry name" value="Calycin"/>
</dbReference>
<dbReference type="InterPro" id="IPR002345">
    <property type="entry name" value="Lipocalin"/>
</dbReference>
<dbReference type="PANTHER" id="PTHR11430">
    <property type="entry name" value="LIPOCALIN"/>
    <property type="match status" value="1"/>
</dbReference>
<proteinExistence type="inferred from homology"/>
<sequence length="203" mass="22913">GLYTVDVENKAIQVDTFCVHGKPDGYITGIRGKVQCVPESTLEMVATDLERQEMVKEKCFLRFPTLPFIPKEPYDVIDTDYDTFALVSGARDTSFVQIYSRTPNPGKSFIEKYKAILENYGYDANQIVDTPQDCPDTSMGDLEKMMSPRAVRDSMTNTLPIITNEKVRSNGGEPLRLGGSLRLPEMKGMLVDTFKKLFELYRS</sequence>
<keyword evidence="4" id="KW-1185">Reference proteome</keyword>
<dbReference type="PANTHER" id="PTHR11430:SF32">
    <property type="entry name" value="CHLOROPLASTIC LIPOCALIN"/>
    <property type="match status" value="1"/>
</dbReference>
<feature type="non-terminal residue" evidence="3">
    <location>
        <position position="1"/>
    </location>
</feature>
<organism evidence="3 4">
    <name type="scientific">Chara braunii</name>
    <name type="common">Braun's stonewort</name>
    <dbReference type="NCBI Taxonomy" id="69332"/>
    <lineage>
        <taxon>Eukaryota</taxon>
        <taxon>Viridiplantae</taxon>
        <taxon>Streptophyta</taxon>
        <taxon>Charophyceae</taxon>
        <taxon>Charales</taxon>
        <taxon>Characeae</taxon>
        <taxon>Chara</taxon>
    </lineage>
</organism>
<dbReference type="STRING" id="69332.A0A388MEN6"/>
<evidence type="ECO:0000313" key="3">
    <source>
        <dbReference type="EMBL" id="GBG92973.1"/>
    </source>
</evidence>
<evidence type="ECO:0000256" key="1">
    <source>
        <dbReference type="ARBA" id="ARBA00006889"/>
    </source>
</evidence>
<dbReference type="Proteomes" id="UP000265515">
    <property type="component" value="Unassembled WGS sequence"/>
</dbReference>
<dbReference type="InterPro" id="IPR000566">
    <property type="entry name" value="Lipocln_cytosolic_FA-bd_dom"/>
</dbReference>
<reference evidence="3 4" key="1">
    <citation type="journal article" date="2018" name="Cell">
        <title>The Chara Genome: Secondary Complexity and Implications for Plant Terrestrialization.</title>
        <authorList>
            <person name="Nishiyama T."/>
            <person name="Sakayama H."/>
            <person name="Vries J.D."/>
            <person name="Buschmann H."/>
            <person name="Saint-Marcoux D."/>
            <person name="Ullrich K.K."/>
            <person name="Haas F.B."/>
            <person name="Vanderstraeten L."/>
            <person name="Becker D."/>
            <person name="Lang D."/>
            <person name="Vosolsobe S."/>
            <person name="Rombauts S."/>
            <person name="Wilhelmsson P.K.I."/>
            <person name="Janitza P."/>
            <person name="Kern R."/>
            <person name="Heyl A."/>
            <person name="Rumpler F."/>
            <person name="Villalobos L.I.A.C."/>
            <person name="Clay J.M."/>
            <person name="Skokan R."/>
            <person name="Toyoda A."/>
            <person name="Suzuki Y."/>
            <person name="Kagoshima H."/>
            <person name="Schijlen E."/>
            <person name="Tajeshwar N."/>
            <person name="Catarino B."/>
            <person name="Hetherington A.J."/>
            <person name="Saltykova A."/>
            <person name="Bonnot C."/>
            <person name="Breuninger H."/>
            <person name="Symeonidi A."/>
            <person name="Radhakrishnan G.V."/>
            <person name="Van Nieuwerburgh F."/>
            <person name="Deforce D."/>
            <person name="Chang C."/>
            <person name="Karol K.G."/>
            <person name="Hedrich R."/>
            <person name="Ulvskov P."/>
            <person name="Glockner G."/>
            <person name="Delwiche C.F."/>
            <person name="Petrasek J."/>
            <person name="Van de Peer Y."/>
            <person name="Friml J."/>
            <person name="Beilby M."/>
            <person name="Dolan L."/>
            <person name="Kohara Y."/>
            <person name="Sugano S."/>
            <person name="Fujiyama A."/>
            <person name="Delaux P.-M."/>
            <person name="Quint M."/>
            <person name="TheiBen G."/>
            <person name="Hagemann M."/>
            <person name="Harholt J."/>
            <person name="Dunand C."/>
            <person name="Zachgo S."/>
            <person name="Langdale J."/>
            <person name="Maumus F."/>
            <person name="Straeten D.V.D."/>
            <person name="Gould S.B."/>
            <person name="Rensing S.A."/>
        </authorList>
    </citation>
    <scope>NUCLEOTIDE SEQUENCE [LARGE SCALE GENOMIC DNA]</scope>
    <source>
        <strain evidence="3 4">S276</strain>
    </source>
</reference>
<dbReference type="Pfam" id="PF00061">
    <property type="entry name" value="Lipocalin"/>
    <property type="match status" value="1"/>
</dbReference>
<gene>
    <name evidence="3" type="ORF">CBR_g57971</name>
</gene>
<accession>A0A388MEN6</accession>
<dbReference type="Gramene" id="GBG92973">
    <property type="protein sequence ID" value="GBG92973"/>
    <property type="gene ID" value="CBR_g57971"/>
</dbReference>
<dbReference type="OrthoDB" id="565904at2759"/>
<evidence type="ECO:0000259" key="2">
    <source>
        <dbReference type="Pfam" id="PF00061"/>
    </source>
</evidence>
<dbReference type="SUPFAM" id="SSF50814">
    <property type="entry name" value="Lipocalins"/>
    <property type="match status" value="1"/>
</dbReference>
<feature type="domain" description="Lipocalin/cytosolic fatty-acid binding" evidence="2">
    <location>
        <begin position="35"/>
        <end position="132"/>
    </location>
</feature>
<dbReference type="GO" id="GO:0036094">
    <property type="term" value="F:small molecule binding"/>
    <property type="evidence" value="ECO:0007669"/>
    <property type="project" value="InterPro"/>
</dbReference>
<dbReference type="Gene3D" id="2.40.128.20">
    <property type="match status" value="1"/>
</dbReference>
<dbReference type="AlphaFoldDB" id="A0A388MEN6"/>
<evidence type="ECO:0000313" key="4">
    <source>
        <dbReference type="Proteomes" id="UP000265515"/>
    </source>
</evidence>
<comment type="caution">
    <text evidence="3">The sequence shown here is derived from an EMBL/GenBank/DDBJ whole genome shotgun (WGS) entry which is preliminary data.</text>
</comment>
<comment type="similarity">
    <text evidence="1">Belongs to the calycin superfamily. Lipocalin family.</text>
</comment>
<name>A0A388MEN6_CHABU</name>
<dbReference type="EMBL" id="BFEA01001187">
    <property type="protein sequence ID" value="GBG92973.1"/>
    <property type="molecule type" value="Genomic_DNA"/>
</dbReference>
<protein>
    <recommendedName>
        <fullName evidence="2">Lipocalin/cytosolic fatty-acid binding domain-containing protein</fullName>
    </recommendedName>
</protein>